<evidence type="ECO:0000256" key="5">
    <source>
        <dbReference type="SAM" id="MobiDB-lite"/>
    </source>
</evidence>
<dbReference type="SUPFAM" id="SSF49503">
    <property type="entry name" value="Cupredoxins"/>
    <property type="match status" value="1"/>
</dbReference>
<evidence type="ECO:0000256" key="6">
    <source>
        <dbReference type="SAM" id="SignalP"/>
    </source>
</evidence>
<dbReference type="Proteomes" id="UP001454036">
    <property type="component" value="Unassembled WGS sequence"/>
</dbReference>
<dbReference type="PROSITE" id="PS51485">
    <property type="entry name" value="PHYTOCYANIN"/>
    <property type="match status" value="1"/>
</dbReference>
<evidence type="ECO:0000313" key="9">
    <source>
        <dbReference type="Proteomes" id="UP001454036"/>
    </source>
</evidence>
<feature type="domain" description="Phytocyanin" evidence="7">
    <location>
        <begin position="29"/>
        <end position="131"/>
    </location>
</feature>
<feature type="signal peptide" evidence="6">
    <location>
        <begin position="1"/>
        <end position="28"/>
    </location>
</feature>
<keyword evidence="6" id="KW-0732">Signal</keyword>
<evidence type="ECO:0000256" key="2">
    <source>
        <dbReference type="ARBA" id="ARBA00023008"/>
    </source>
</evidence>
<dbReference type="GO" id="GO:0046872">
    <property type="term" value="F:metal ion binding"/>
    <property type="evidence" value="ECO:0007669"/>
    <property type="project" value="UniProtKB-KW"/>
</dbReference>
<dbReference type="Gene3D" id="2.60.40.420">
    <property type="entry name" value="Cupredoxins - blue copper proteins"/>
    <property type="match status" value="1"/>
</dbReference>
<reference evidence="8 9" key="1">
    <citation type="submission" date="2024-01" db="EMBL/GenBank/DDBJ databases">
        <title>The complete chloroplast genome sequence of Lithospermum erythrorhizon: insights into the phylogenetic relationship among Boraginaceae species and the maternal lineages of purple gromwells.</title>
        <authorList>
            <person name="Okada T."/>
            <person name="Watanabe K."/>
        </authorList>
    </citation>
    <scope>NUCLEOTIDE SEQUENCE [LARGE SCALE GENOMIC DNA]</scope>
</reference>
<name>A0AAV3NW23_LITER</name>
<proteinExistence type="predicted"/>
<dbReference type="FunFam" id="2.60.40.420:FF:000034">
    <property type="entry name" value="Cupredoxin superfamily protein"/>
    <property type="match status" value="1"/>
</dbReference>
<accession>A0AAV3NW23</accession>
<evidence type="ECO:0000256" key="1">
    <source>
        <dbReference type="ARBA" id="ARBA00022723"/>
    </source>
</evidence>
<feature type="region of interest" description="Disordered" evidence="5">
    <location>
        <begin position="131"/>
        <end position="271"/>
    </location>
</feature>
<organism evidence="8 9">
    <name type="scientific">Lithospermum erythrorhizon</name>
    <name type="common">Purple gromwell</name>
    <name type="synonym">Lithospermum officinale var. erythrorhizon</name>
    <dbReference type="NCBI Taxonomy" id="34254"/>
    <lineage>
        <taxon>Eukaryota</taxon>
        <taxon>Viridiplantae</taxon>
        <taxon>Streptophyta</taxon>
        <taxon>Embryophyta</taxon>
        <taxon>Tracheophyta</taxon>
        <taxon>Spermatophyta</taxon>
        <taxon>Magnoliopsida</taxon>
        <taxon>eudicotyledons</taxon>
        <taxon>Gunneridae</taxon>
        <taxon>Pentapetalae</taxon>
        <taxon>asterids</taxon>
        <taxon>lamiids</taxon>
        <taxon>Boraginales</taxon>
        <taxon>Boraginaceae</taxon>
        <taxon>Boraginoideae</taxon>
        <taxon>Lithospermeae</taxon>
        <taxon>Lithospermum</taxon>
    </lineage>
</organism>
<dbReference type="EMBL" id="BAABME010000473">
    <property type="protein sequence ID" value="GAA0143072.1"/>
    <property type="molecule type" value="Genomic_DNA"/>
</dbReference>
<feature type="compositionally biased region" description="Pro residues" evidence="5">
    <location>
        <begin position="136"/>
        <end position="193"/>
    </location>
</feature>
<feature type="chain" id="PRO_5043315612" description="Phytocyanin domain-containing protein" evidence="6">
    <location>
        <begin position="29"/>
        <end position="289"/>
    </location>
</feature>
<dbReference type="GO" id="GO:0005886">
    <property type="term" value="C:plasma membrane"/>
    <property type="evidence" value="ECO:0007669"/>
    <property type="project" value="TreeGrafter"/>
</dbReference>
<evidence type="ECO:0000256" key="3">
    <source>
        <dbReference type="ARBA" id="ARBA00023157"/>
    </source>
</evidence>
<keyword evidence="1" id="KW-0479">Metal-binding</keyword>
<dbReference type="PANTHER" id="PTHR33021:SF496">
    <property type="entry name" value="OS08G0482700 PROTEIN"/>
    <property type="match status" value="1"/>
</dbReference>
<keyword evidence="2" id="KW-0186">Copper</keyword>
<dbReference type="InterPro" id="IPR028871">
    <property type="entry name" value="BlueCu_1_BS"/>
</dbReference>
<feature type="compositionally biased region" description="Low complexity" evidence="5">
    <location>
        <begin position="194"/>
        <end position="228"/>
    </location>
</feature>
<keyword evidence="9" id="KW-1185">Reference proteome</keyword>
<dbReference type="PANTHER" id="PTHR33021">
    <property type="entry name" value="BLUE COPPER PROTEIN"/>
    <property type="match status" value="1"/>
</dbReference>
<dbReference type="InterPro" id="IPR003245">
    <property type="entry name" value="Phytocyanin_dom"/>
</dbReference>
<dbReference type="Pfam" id="PF02298">
    <property type="entry name" value="Cu_bind_like"/>
    <property type="match status" value="1"/>
</dbReference>
<protein>
    <recommendedName>
        <fullName evidence="7">Phytocyanin domain-containing protein</fullName>
    </recommendedName>
</protein>
<keyword evidence="3" id="KW-1015">Disulfide bond</keyword>
<keyword evidence="4" id="KW-0325">Glycoprotein</keyword>
<dbReference type="AlphaFoldDB" id="A0AAV3NW23"/>
<dbReference type="GO" id="GO:0009055">
    <property type="term" value="F:electron transfer activity"/>
    <property type="evidence" value="ECO:0007669"/>
    <property type="project" value="InterPro"/>
</dbReference>
<dbReference type="InterPro" id="IPR008972">
    <property type="entry name" value="Cupredoxin"/>
</dbReference>
<dbReference type="PROSITE" id="PS00196">
    <property type="entry name" value="COPPER_BLUE"/>
    <property type="match status" value="1"/>
</dbReference>
<dbReference type="PRINTS" id="PR01217">
    <property type="entry name" value="PRICHEXTENSN"/>
</dbReference>
<comment type="caution">
    <text evidence="8">The sequence shown here is derived from an EMBL/GenBank/DDBJ whole genome shotgun (WGS) entry which is preliminary data.</text>
</comment>
<dbReference type="InterPro" id="IPR039391">
    <property type="entry name" value="Phytocyanin-like"/>
</dbReference>
<gene>
    <name evidence="8" type="ORF">LIER_03838</name>
</gene>
<sequence>MSRNTSRCFAALTVFVVATSLVVEKADAATFIVGDTMGWRVPSGADAYATWASRHTFSVGDILVFNFPTGRHDVAPVTEEAFDACNSSAIISLLTIGPANVTLTTPGKEYFICTFGQHCVAGQKLAVNVTGSSISPSPPPTPTITPSPSTTPPSTTPPPSSTAAPPPVPETPPPSSTPPSPNMSPSGGPPMPPSSSISPSGGPAMPPSSSISPSGGPAMPPSSSISPSGGPGMPPSSSIIPSGPALPPSPGSLPSDDGTIPPPPSGATRKDVATIFVTMFISTAVGYMF</sequence>
<evidence type="ECO:0000313" key="8">
    <source>
        <dbReference type="EMBL" id="GAA0143072.1"/>
    </source>
</evidence>
<evidence type="ECO:0000259" key="7">
    <source>
        <dbReference type="PROSITE" id="PS51485"/>
    </source>
</evidence>
<evidence type="ECO:0000256" key="4">
    <source>
        <dbReference type="ARBA" id="ARBA00023180"/>
    </source>
</evidence>